<dbReference type="InterPro" id="IPR033393">
    <property type="entry name" value="NRBF2_MIT"/>
</dbReference>
<dbReference type="InterPro" id="IPR039679">
    <property type="entry name" value="NRBF2"/>
</dbReference>
<evidence type="ECO:0000259" key="1">
    <source>
        <dbReference type="Pfam" id="PF08961"/>
    </source>
</evidence>
<keyword evidence="3" id="KW-1185">Reference proteome</keyword>
<dbReference type="ZFIN" id="ZDB-GENE-131009-1">
    <property type="gene designation" value="nrbf2a"/>
</dbReference>
<dbReference type="Pfam" id="PF17169">
    <property type="entry name" value="NRBF2_MIT"/>
    <property type="match status" value="1"/>
</dbReference>
<protein>
    <submittedName>
        <fullName evidence="4">Nuclear receptor binding factor 2a</fullName>
    </submittedName>
</protein>
<evidence type="ECO:0000313" key="3">
    <source>
        <dbReference type="Proteomes" id="UP000000437"/>
    </source>
</evidence>
<name>A0AB13AB16_DANRE</name>
<sequence length="214" mass="24417">MVNLLSVNKEVATVKTAKPHAQIEMEVIDSPLNRAHHYGRRADQLVMKGKYEEAIECHQEAAELLKEASSMTQSQQVRLSLELQRDRHLQQQRLIQMSCRQTQLKGELLVSSARPSSSVLGCKTAKDDKTRLEEQSTAIADLWRLVLVLLMDNKRLLEENKRLNAENVGLTMRRDPYEEMQSPSASQTQPVFLSLRLLEESPDLQQLMDTAEHS</sequence>
<dbReference type="SUPFAM" id="SSF140361">
    <property type="entry name" value="MIT domain-like"/>
    <property type="match status" value="1"/>
</dbReference>
<dbReference type="Pfam" id="PF08961">
    <property type="entry name" value="NRBF2"/>
    <property type="match status" value="1"/>
</dbReference>
<accession>A0AB13AB16</accession>
<dbReference type="AGR" id="ZFIN:ZDB-GENE-131009-1"/>
<dbReference type="InterPro" id="IPR015056">
    <property type="entry name" value="NRBF2_C"/>
</dbReference>
<dbReference type="GO" id="GO:0006914">
    <property type="term" value="P:autophagy"/>
    <property type="evidence" value="ECO:0007669"/>
    <property type="project" value="InterPro"/>
</dbReference>
<evidence type="ECO:0000259" key="2">
    <source>
        <dbReference type="Pfam" id="PF17169"/>
    </source>
</evidence>
<dbReference type="PANTHER" id="PTHR14964">
    <property type="entry name" value="NUCLEAR RECEPTOR BINDING FACTOR 2"/>
    <property type="match status" value="1"/>
</dbReference>
<organism evidence="3 4">
    <name type="scientific">Danio rerio</name>
    <name type="common">Zebrafish</name>
    <name type="synonym">Brachydanio rerio</name>
    <dbReference type="NCBI Taxonomy" id="7955"/>
    <lineage>
        <taxon>Eukaryota</taxon>
        <taxon>Metazoa</taxon>
        <taxon>Chordata</taxon>
        <taxon>Craniata</taxon>
        <taxon>Vertebrata</taxon>
        <taxon>Euteleostomi</taxon>
        <taxon>Actinopterygii</taxon>
        <taxon>Neopterygii</taxon>
        <taxon>Teleostei</taxon>
        <taxon>Ostariophysi</taxon>
        <taxon>Cypriniformes</taxon>
        <taxon>Danionidae</taxon>
        <taxon>Danioninae</taxon>
        <taxon>Danio</taxon>
    </lineage>
</organism>
<dbReference type="GeneID" id="571581"/>
<evidence type="ECO:0000313" key="5">
    <source>
        <dbReference type="ZFIN" id="ZDB-GENE-131009-1"/>
    </source>
</evidence>
<dbReference type="PANTHER" id="PTHR14964:SF2">
    <property type="entry name" value="NUCLEAR RECEPTOR-BINDING FACTOR 2"/>
    <property type="match status" value="1"/>
</dbReference>
<reference evidence="4" key="1">
    <citation type="submission" date="2025-08" db="UniProtKB">
        <authorList>
            <consortium name="RefSeq"/>
        </authorList>
    </citation>
    <scope>IDENTIFICATION</scope>
    <source>
        <strain evidence="4">Tuebingen</strain>
    </source>
</reference>
<evidence type="ECO:0000313" key="4">
    <source>
        <dbReference type="RefSeq" id="NP_001373719.1"/>
    </source>
</evidence>
<keyword evidence="4" id="KW-0675">Receptor</keyword>
<dbReference type="AlphaFoldDB" id="A0AB13AB16"/>
<dbReference type="CTD" id="571581"/>
<proteinExistence type="predicted"/>
<feature type="domain" description="Nuclear receptor-binding factor 2 C-terminal" evidence="1">
    <location>
        <begin position="108"/>
        <end position="171"/>
    </location>
</feature>
<dbReference type="RefSeq" id="NP_001373719.1">
    <property type="nucleotide sequence ID" value="NM_001386790.1"/>
</dbReference>
<dbReference type="Gene3D" id="1.20.58.80">
    <property type="entry name" value="Phosphotransferase system, lactose/cellobiose-type IIA subunit"/>
    <property type="match status" value="1"/>
</dbReference>
<dbReference type="Proteomes" id="UP000000437">
    <property type="component" value="Chromosome 17"/>
</dbReference>
<gene>
    <name evidence="4 5" type="primary">nrbf2a</name>
</gene>
<feature type="domain" description="Nuclear receptor-binding factor 2 MIT" evidence="2">
    <location>
        <begin position="29"/>
        <end position="99"/>
    </location>
</feature>
<dbReference type="KEGG" id="dre:571581"/>